<proteinExistence type="predicted"/>
<dbReference type="AlphaFoldDB" id="A0AAJ0A9P2"/>
<organism evidence="1 2">
    <name type="scientific">Colletotrichum godetiae</name>
    <dbReference type="NCBI Taxonomy" id="1209918"/>
    <lineage>
        <taxon>Eukaryota</taxon>
        <taxon>Fungi</taxon>
        <taxon>Dikarya</taxon>
        <taxon>Ascomycota</taxon>
        <taxon>Pezizomycotina</taxon>
        <taxon>Sordariomycetes</taxon>
        <taxon>Hypocreomycetidae</taxon>
        <taxon>Glomerellales</taxon>
        <taxon>Glomerellaceae</taxon>
        <taxon>Colletotrichum</taxon>
        <taxon>Colletotrichum acutatum species complex</taxon>
    </lineage>
</organism>
<protein>
    <submittedName>
        <fullName evidence="1">Uncharacterized protein</fullName>
    </submittedName>
</protein>
<dbReference type="GeneID" id="85463005"/>
<dbReference type="Proteomes" id="UP001224890">
    <property type="component" value="Unassembled WGS sequence"/>
</dbReference>
<evidence type="ECO:0000313" key="2">
    <source>
        <dbReference type="Proteomes" id="UP001224890"/>
    </source>
</evidence>
<gene>
    <name evidence="1" type="ORF">BDP55DRAFT_720597</name>
</gene>
<comment type="caution">
    <text evidence="1">The sequence shown here is derived from an EMBL/GenBank/DDBJ whole genome shotgun (WGS) entry which is preliminary data.</text>
</comment>
<reference evidence="1" key="1">
    <citation type="submission" date="2021-06" db="EMBL/GenBank/DDBJ databases">
        <title>Comparative genomics, transcriptomics and evolutionary studies reveal genomic signatures of adaptation to plant cell wall in hemibiotrophic fungi.</title>
        <authorList>
            <consortium name="DOE Joint Genome Institute"/>
            <person name="Baroncelli R."/>
            <person name="Diaz J.F."/>
            <person name="Benocci T."/>
            <person name="Peng M."/>
            <person name="Battaglia E."/>
            <person name="Haridas S."/>
            <person name="Andreopoulos W."/>
            <person name="Labutti K."/>
            <person name="Pangilinan J."/>
            <person name="Floch G.L."/>
            <person name="Makela M.R."/>
            <person name="Henrissat B."/>
            <person name="Grigoriev I.V."/>
            <person name="Crouch J.A."/>
            <person name="De Vries R.P."/>
            <person name="Sukno S.A."/>
            <person name="Thon M.R."/>
        </authorList>
    </citation>
    <scope>NUCLEOTIDE SEQUENCE</scope>
    <source>
        <strain evidence="1">CBS 193.32</strain>
    </source>
</reference>
<name>A0AAJ0A9P2_9PEZI</name>
<dbReference type="RefSeq" id="XP_060423308.1">
    <property type="nucleotide sequence ID" value="XM_060578479.1"/>
</dbReference>
<sequence length="296" mass="32764">MLSRGCPVTAVSVRAKGVGVPEMGRTFFGYCRVADGTAIAKGYLEGLEIRFVGSSLGLRMNSVAISDLAIRGFQRLLESYPPRSQEKWHKESKHLITKVLGSTKKSNRGNQKPRFVSGHSYSPRSLNWGKSLSRSGETLCVAARSPSSCLGADPITLSTSKILRESNDNRVLNELSQFREPSAGKGTIRLCAIRGRPQESQSLWIVAHSSGIMDRKGGCFYSDTHSQCFTCRKDLRGQWPKDQIIAYGSQDVSHTYLFNCPELSTKFPYAALLRLNGRKRPLGHLQSHADFSVHEL</sequence>
<evidence type="ECO:0000313" key="1">
    <source>
        <dbReference type="EMBL" id="KAK1658544.1"/>
    </source>
</evidence>
<accession>A0AAJ0A9P2</accession>
<keyword evidence="2" id="KW-1185">Reference proteome</keyword>
<dbReference type="EMBL" id="JAHMHR010000072">
    <property type="protein sequence ID" value="KAK1658544.1"/>
    <property type="molecule type" value="Genomic_DNA"/>
</dbReference>